<dbReference type="GO" id="GO:0000166">
    <property type="term" value="F:nucleotide binding"/>
    <property type="evidence" value="ECO:0007669"/>
    <property type="project" value="UniProtKB-KW"/>
</dbReference>
<evidence type="ECO:0000259" key="7">
    <source>
        <dbReference type="PROSITE" id="PS50125"/>
    </source>
</evidence>
<dbReference type="PANTHER" id="PTHR11920">
    <property type="entry name" value="GUANYLYL CYCLASE"/>
    <property type="match status" value="1"/>
</dbReference>
<dbReference type="InterPro" id="IPR050401">
    <property type="entry name" value="Cyclic_nucleotide_synthase"/>
</dbReference>
<sequence length="116" mass="12358">MLRFALAMQQAAGQVQMPTGTGPVRIRVGIHSGPVTSGIIGKIRKRYCLVGNTVNTASRMESCGLPGRIHVSSSTHQLVAGSHPEFVWECRGPLDIKGLGSMVTYLLADPNPPCSM</sequence>
<organism evidence="8 9">
    <name type="scientific">Haematococcus lacustris</name>
    <name type="common">Green alga</name>
    <name type="synonym">Haematococcus pluvialis</name>
    <dbReference type="NCBI Taxonomy" id="44745"/>
    <lineage>
        <taxon>Eukaryota</taxon>
        <taxon>Viridiplantae</taxon>
        <taxon>Chlorophyta</taxon>
        <taxon>core chlorophytes</taxon>
        <taxon>Chlorophyceae</taxon>
        <taxon>CS clade</taxon>
        <taxon>Chlamydomonadales</taxon>
        <taxon>Haematococcaceae</taxon>
        <taxon>Haematococcus</taxon>
    </lineage>
</organism>
<dbReference type="GO" id="GO:0004383">
    <property type="term" value="F:guanylate cyclase activity"/>
    <property type="evidence" value="ECO:0007669"/>
    <property type="project" value="TreeGrafter"/>
</dbReference>
<dbReference type="GO" id="GO:0005886">
    <property type="term" value="C:plasma membrane"/>
    <property type="evidence" value="ECO:0007669"/>
    <property type="project" value="TreeGrafter"/>
</dbReference>
<name>A0A699Y7B2_HAELA</name>
<dbReference type="SUPFAM" id="SSF55073">
    <property type="entry name" value="Nucleotide cyclase"/>
    <property type="match status" value="1"/>
</dbReference>
<protein>
    <submittedName>
        <fullName evidence="8">Guanylate cyclase domain-containing protein</fullName>
    </submittedName>
</protein>
<dbReference type="GO" id="GO:0035556">
    <property type="term" value="P:intracellular signal transduction"/>
    <property type="evidence" value="ECO:0007669"/>
    <property type="project" value="InterPro"/>
</dbReference>
<evidence type="ECO:0000256" key="6">
    <source>
        <dbReference type="ARBA" id="ARBA00023239"/>
    </source>
</evidence>
<dbReference type="InterPro" id="IPR001054">
    <property type="entry name" value="A/G_cyclase"/>
</dbReference>
<evidence type="ECO:0000256" key="5">
    <source>
        <dbReference type="ARBA" id="ARBA00023136"/>
    </source>
</evidence>
<evidence type="ECO:0000256" key="4">
    <source>
        <dbReference type="ARBA" id="ARBA00022989"/>
    </source>
</evidence>
<keyword evidence="3" id="KW-0547">Nucleotide-binding</keyword>
<evidence type="ECO:0000256" key="3">
    <source>
        <dbReference type="ARBA" id="ARBA00022741"/>
    </source>
</evidence>
<evidence type="ECO:0000313" key="8">
    <source>
        <dbReference type="EMBL" id="GFH05943.1"/>
    </source>
</evidence>
<feature type="domain" description="Guanylate cyclase" evidence="7">
    <location>
        <begin position="1"/>
        <end position="61"/>
    </location>
</feature>
<keyword evidence="4" id="KW-1133">Transmembrane helix</keyword>
<dbReference type="GO" id="GO:0007168">
    <property type="term" value="P:receptor guanylyl cyclase signaling pathway"/>
    <property type="evidence" value="ECO:0007669"/>
    <property type="project" value="TreeGrafter"/>
</dbReference>
<dbReference type="PROSITE" id="PS50125">
    <property type="entry name" value="GUANYLATE_CYCLASE_2"/>
    <property type="match status" value="1"/>
</dbReference>
<evidence type="ECO:0000256" key="1">
    <source>
        <dbReference type="ARBA" id="ARBA00004370"/>
    </source>
</evidence>
<feature type="non-terminal residue" evidence="8">
    <location>
        <position position="1"/>
    </location>
</feature>
<dbReference type="AlphaFoldDB" id="A0A699Y7B2"/>
<keyword evidence="6" id="KW-0456">Lyase</keyword>
<dbReference type="CDD" id="cd07302">
    <property type="entry name" value="CHD"/>
    <property type="match status" value="1"/>
</dbReference>
<dbReference type="EMBL" id="BLLF01000015">
    <property type="protein sequence ID" value="GFH05943.1"/>
    <property type="molecule type" value="Genomic_DNA"/>
</dbReference>
<comment type="subcellular location">
    <subcellularLocation>
        <location evidence="1">Membrane</location>
    </subcellularLocation>
</comment>
<evidence type="ECO:0000256" key="2">
    <source>
        <dbReference type="ARBA" id="ARBA00022692"/>
    </source>
</evidence>
<proteinExistence type="predicted"/>
<dbReference type="PANTHER" id="PTHR11920:SF335">
    <property type="entry name" value="GUANYLATE CYCLASE"/>
    <property type="match status" value="1"/>
</dbReference>
<dbReference type="Pfam" id="PF00211">
    <property type="entry name" value="Guanylate_cyc"/>
    <property type="match status" value="1"/>
</dbReference>
<gene>
    <name evidence="8" type="ORF">HaLaN_00492</name>
</gene>
<comment type="caution">
    <text evidence="8">The sequence shown here is derived from an EMBL/GenBank/DDBJ whole genome shotgun (WGS) entry which is preliminary data.</text>
</comment>
<keyword evidence="2" id="KW-0812">Transmembrane</keyword>
<dbReference type="InterPro" id="IPR029787">
    <property type="entry name" value="Nucleotide_cyclase"/>
</dbReference>
<reference evidence="8 9" key="1">
    <citation type="submission" date="2020-02" db="EMBL/GenBank/DDBJ databases">
        <title>Draft genome sequence of Haematococcus lacustris strain NIES-144.</title>
        <authorList>
            <person name="Morimoto D."/>
            <person name="Nakagawa S."/>
            <person name="Yoshida T."/>
            <person name="Sawayama S."/>
        </authorList>
    </citation>
    <scope>NUCLEOTIDE SEQUENCE [LARGE SCALE GENOMIC DNA]</scope>
    <source>
        <strain evidence="8 9">NIES-144</strain>
    </source>
</reference>
<keyword evidence="9" id="KW-1185">Reference proteome</keyword>
<dbReference type="GO" id="GO:0004016">
    <property type="term" value="F:adenylate cyclase activity"/>
    <property type="evidence" value="ECO:0007669"/>
    <property type="project" value="TreeGrafter"/>
</dbReference>
<accession>A0A699Y7B2</accession>
<keyword evidence="5" id="KW-0472">Membrane</keyword>
<evidence type="ECO:0000313" key="9">
    <source>
        <dbReference type="Proteomes" id="UP000485058"/>
    </source>
</evidence>
<dbReference type="GO" id="GO:0001653">
    <property type="term" value="F:peptide receptor activity"/>
    <property type="evidence" value="ECO:0007669"/>
    <property type="project" value="TreeGrafter"/>
</dbReference>
<dbReference type="Proteomes" id="UP000485058">
    <property type="component" value="Unassembled WGS sequence"/>
</dbReference>
<dbReference type="Gene3D" id="3.30.70.1230">
    <property type="entry name" value="Nucleotide cyclase"/>
    <property type="match status" value="1"/>
</dbReference>